<protein>
    <submittedName>
        <fullName evidence="1">Uncharacterized protein</fullName>
    </submittedName>
</protein>
<name>X1RIM3_9ZZZZ</name>
<dbReference type="PROSITE" id="PS51257">
    <property type="entry name" value="PROKAR_LIPOPROTEIN"/>
    <property type="match status" value="1"/>
</dbReference>
<dbReference type="AlphaFoldDB" id="X1RIM3"/>
<proteinExistence type="predicted"/>
<feature type="non-terminal residue" evidence="1">
    <location>
        <position position="104"/>
    </location>
</feature>
<organism evidence="1">
    <name type="scientific">marine sediment metagenome</name>
    <dbReference type="NCBI Taxonomy" id="412755"/>
    <lineage>
        <taxon>unclassified sequences</taxon>
        <taxon>metagenomes</taxon>
        <taxon>ecological metagenomes</taxon>
    </lineage>
</organism>
<sequence>MRLRTALLLAVIIGLISGVFSCASPQEKIRAEEDKIVVECAELMLWDFSYIASPELRSPRASHIDFLSLLAKDGIFLFEDTHPFLDNDSFISEKGKRYDNYISF</sequence>
<gene>
    <name evidence="1" type="ORF">S12H4_16740</name>
</gene>
<evidence type="ECO:0000313" key="1">
    <source>
        <dbReference type="EMBL" id="GAI80592.1"/>
    </source>
</evidence>
<dbReference type="EMBL" id="BARW01008120">
    <property type="protein sequence ID" value="GAI80592.1"/>
    <property type="molecule type" value="Genomic_DNA"/>
</dbReference>
<accession>X1RIM3</accession>
<reference evidence="1" key="1">
    <citation type="journal article" date="2014" name="Front. Microbiol.">
        <title>High frequency of phylogenetically diverse reductive dehalogenase-homologous genes in deep subseafloor sedimentary metagenomes.</title>
        <authorList>
            <person name="Kawai M."/>
            <person name="Futagami T."/>
            <person name="Toyoda A."/>
            <person name="Takaki Y."/>
            <person name="Nishi S."/>
            <person name="Hori S."/>
            <person name="Arai W."/>
            <person name="Tsubouchi T."/>
            <person name="Morono Y."/>
            <person name="Uchiyama I."/>
            <person name="Ito T."/>
            <person name="Fujiyama A."/>
            <person name="Inagaki F."/>
            <person name="Takami H."/>
        </authorList>
    </citation>
    <scope>NUCLEOTIDE SEQUENCE</scope>
    <source>
        <strain evidence="1">Expedition CK06-06</strain>
    </source>
</reference>
<comment type="caution">
    <text evidence="1">The sequence shown here is derived from an EMBL/GenBank/DDBJ whole genome shotgun (WGS) entry which is preliminary data.</text>
</comment>